<keyword evidence="1" id="KW-0813">Transport</keyword>
<dbReference type="PIRSF" id="PIRSF000090">
    <property type="entry name" value="Beta-ETF"/>
    <property type="match status" value="1"/>
</dbReference>
<dbReference type="OrthoDB" id="9804960at2"/>
<dbReference type="AlphaFoldDB" id="A0A562V0C5"/>
<dbReference type="SMART" id="SM00893">
    <property type="entry name" value="ETF"/>
    <property type="match status" value="1"/>
</dbReference>
<sequence>MKIGVLTKTVGFVNAQTGTDSRSNYICPEDIIRMLNPLDEVALEYALALKDRSAGVKVVAVSVGDRFAEEGLRRALAMGVDDAIHIQCEELGQLDAMATSALLARACERESFDLILCGDTSIDDNDGLEGPYLAGRLAIPHISRAVKVSVGGNRQVLEIERVVERGDRQLMQCSLPALLTVQKGSTVPRYPTLAGFLHAESSHVRVLTPADLEFAKNDTLFSLNTTRIAARSNPKPKKQRGVAERSRLSAAERIDLMVSRDATKGKEGGTIIDGLSEEMFTRLDDILEEAGILKR</sequence>
<organism evidence="3 4">
    <name type="scientific">Geobacter argillaceus</name>
    <dbReference type="NCBI Taxonomy" id="345631"/>
    <lineage>
        <taxon>Bacteria</taxon>
        <taxon>Pseudomonadati</taxon>
        <taxon>Thermodesulfobacteriota</taxon>
        <taxon>Desulfuromonadia</taxon>
        <taxon>Geobacterales</taxon>
        <taxon>Geobacteraceae</taxon>
        <taxon>Geobacter</taxon>
    </lineage>
</organism>
<dbReference type="RefSeq" id="WP_145026247.1">
    <property type="nucleotide sequence ID" value="NZ_VLLN01000051.1"/>
</dbReference>
<dbReference type="PANTHER" id="PTHR21294">
    <property type="entry name" value="ELECTRON TRANSFER FLAVOPROTEIN BETA-SUBUNIT"/>
    <property type="match status" value="1"/>
</dbReference>
<dbReference type="InterPro" id="IPR014729">
    <property type="entry name" value="Rossmann-like_a/b/a_fold"/>
</dbReference>
<comment type="caution">
    <text evidence="3">The sequence shown here is derived from an EMBL/GenBank/DDBJ whole genome shotgun (WGS) entry which is preliminary data.</text>
</comment>
<evidence type="ECO:0000259" key="2">
    <source>
        <dbReference type="SMART" id="SM00893"/>
    </source>
</evidence>
<reference evidence="3 4" key="1">
    <citation type="submission" date="2019-07" db="EMBL/GenBank/DDBJ databases">
        <title>Genomic Encyclopedia of Archaeal and Bacterial Type Strains, Phase II (KMG-II): from individual species to whole genera.</title>
        <authorList>
            <person name="Goeker M."/>
        </authorList>
    </citation>
    <scope>NUCLEOTIDE SEQUENCE [LARGE SCALE GENOMIC DNA]</scope>
    <source>
        <strain evidence="3 4">ATCC BAA-1139</strain>
    </source>
</reference>
<dbReference type="Gene3D" id="3.40.50.620">
    <property type="entry name" value="HUPs"/>
    <property type="match status" value="1"/>
</dbReference>
<keyword evidence="4" id="KW-1185">Reference proteome</keyword>
<name>A0A562V0C5_9BACT</name>
<protein>
    <submittedName>
        <fullName evidence="3">Electron transfer flavoprotein beta subunit</fullName>
    </submittedName>
</protein>
<dbReference type="SUPFAM" id="SSF52402">
    <property type="entry name" value="Adenine nucleotide alpha hydrolases-like"/>
    <property type="match status" value="1"/>
</dbReference>
<proteinExistence type="predicted"/>
<evidence type="ECO:0000256" key="1">
    <source>
        <dbReference type="ARBA" id="ARBA00022982"/>
    </source>
</evidence>
<dbReference type="InterPro" id="IPR014730">
    <property type="entry name" value="ETF_a/b_N"/>
</dbReference>
<feature type="domain" description="Electron transfer flavoprotein alpha/beta-subunit N-terminal" evidence="2">
    <location>
        <begin position="24"/>
        <end position="216"/>
    </location>
</feature>
<gene>
    <name evidence="3" type="ORF">JN12_04015</name>
</gene>
<evidence type="ECO:0000313" key="3">
    <source>
        <dbReference type="EMBL" id="TWJ11351.1"/>
    </source>
</evidence>
<keyword evidence="1" id="KW-0249">Electron transport</keyword>
<dbReference type="EMBL" id="VLLN01000051">
    <property type="protein sequence ID" value="TWJ11351.1"/>
    <property type="molecule type" value="Genomic_DNA"/>
</dbReference>
<evidence type="ECO:0000313" key="4">
    <source>
        <dbReference type="Proteomes" id="UP000319449"/>
    </source>
</evidence>
<dbReference type="GO" id="GO:0009055">
    <property type="term" value="F:electron transfer activity"/>
    <property type="evidence" value="ECO:0007669"/>
    <property type="project" value="InterPro"/>
</dbReference>
<accession>A0A562V0C5</accession>
<dbReference type="InterPro" id="IPR012255">
    <property type="entry name" value="ETF_b"/>
</dbReference>
<dbReference type="Proteomes" id="UP000319449">
    <property type="component" value="Unassembled WGS sequence"/>
</dbReference>
<dbReference type="Pfam" id="PF01012">
    <property type="entry name" value="ETF"/>
    <property type="match status" value="1"/>
</dbReference>